<sequence>MMNDLNRFLDSVSKENIVESTYNRMIEFSKLESKEAELRFKITKKENWVDSRKNYLLNNTDFESLGITNIPAKKAKVEELVDDDKNYLEKLKRDLKKHELEMFKQRRLLRLTEMILSKMGDLDE</sequence>
<evidence type="ECO:0000313" key="2">
    <source>
        <dbReference type="EMBL" id="KZX16614.1"/>
    </source>
</evidence>
<dbReference type="STRING" id="47311.MBCUT_06520"/>
<reference evidence="2 3" key="1">
    <citation type="submission" date="2016-04" db="EMBL/GenBank/DDBJ databases">
        <title>Genome sequence of Methanobrevibacter cuticularis DSM 11139.</title>
        <authorList>
            <person name="Poehlein A."/>
            <person name="Seedorf H."/>
            <person name="Daniel R."/>
        </authorList>
    </citation>
    <scope>NUCLEOTIDE SEQUENCE [LARGE SCALE GENOMIC DNA]</scope>
    <source>
        <strain evidence="2 3">DSM 11139</strain>
    </source>
</reference>
<comment type="caution">
    <text evidence="2">The sequence shown here is derived from an EMBL/GenBank/DDBJ whole genome shotgun (WGS) entry which is preliminary data.</text>
</comment>
<evidence type="ECO:0000256" key="1">
    <source>
        <dbReference type="SAM" id="Coils"/>
    </source>
</evidence>
<feature type="coiled-coil region" evidence="1">
    <location>
        <begin position="74"/>
        <end position="108"/>
    </location>
</feature>
<dbReference type="Proteomes" id="UP000077275">
    <property type="component" value="Unassembled WGS sequence"/>
</dbReference>
<accession>A0A166EG43</accession>
<name>A0A166EG43_9EURY</name>
<dbReference type="RefSeq" id="WP_067258877.1">
    <property type="nucleotide sequence ID" value="NZ_LWMW01000088.1"/>
</dbReference>
<keyword evidence="1" id="KW-0175">Coiled coil</keyword>
<evidence type="ECO:0000313" key="3">
    <source>
        <dbReference type="Proteomes" id="UP000077275"/>
    </source>
</evidence>
<proteinExistence type="predicted"/>
<dbReference type="EMBL" id="LWMW01000088">
    <property type="protein sequence ID" value="KZX16614.1"/>
    <property type="molecule type" value="Genomic_DNA"/>
</dbReference>
<dbReference type="PATRIC" id="fig|47311.3.peg.731"/>
<organism evidence="2 3">
    <name type="scientific">Methanobrevibacter cuticularis</name>
    <dbReference type="NCBI Taxonomy" id="47311"/>
    <lineage>
        <taxon>Archaea</taxon>
        <taxon>Methanobacteriati</taxon>
        <taxon>Methanobacteriota</taxon>
        <taxon>Methanomada group</taxon>
        <taxon>Methanobacteria</taxon>
        <taxon>Methanobacteriales</taxon>
        <taxon>Methanobacteriaceae</taxon>
        <taxon>Methanobrevibacter</taxon>
    </lineage>
</organism>
<protein>
    <submittedName>
        <fullName evidence="2">Uncharacterized protein</fullName>
    </submittedName>
</protein>
<gene>
    <name evidence="2" type="ORF">MBCUT_06520</name>
</gene>
<keyword evidence="3" id="KW-1185">Reference proteome</keyword>
<dbReference type="AlphaFoldDB" id="A0A166EG43"/>